<keyword evidence="2" id="KW-1185">Reference proteome</keyword>
<proteinExistence type="predicted"/>
<dbReference type="OrthoDB" id="25611at2157"/>
<reference evidence="1" key="1">
    <citation type="submission" date="2006-12" db="EMBL/GenBank/DDBJ databases">
        <title>Complete sequence of Pyrobaculum islandicum DSM 4184.</title>
        <authorList>
            <person name="Copeland A."/>
            <person name="Lucas S."/>
            <person name="Lapidus A."/>
            <person name="Barry K."/>
            <person name="Detter J.C."/>
            <person name="Glavina del Rio T."/>
            <person name="Dalin E."/>
            <person name="Tice H."/>
            <person name="Pitluck S."/>
            <person name="Meincke L."/>
            <person name="Brettin T."/>
            <person name="Bruce D."/>
            <person name="Han C."/>
            <person name="Tapia R."/>
            <person name="Gilna P."/>
            <person name="Schmutz J."/>
            <person name="Larimer F."/>
            <person name="Land M."/>
            <person name="Hauser L."/>
            <person name="Kyrpides N."/>
            <person name="Mikhailova N."/>
            <person name="Cozen A.E."/>
            <person name="Fitz-Gibbon S.T."/>
            <person name="House C.H."/>
            <person name="Saltikov C."/>
            <person name="Lowe T."/>
            <person name="Richardson P."/>
        </authorList>
    </citation>
    <scope>NUCLEOTIDE SEQUENCE [LARGE SCALE GENOMIC DNA]</scope>
    <source>
        <strain evidence="1">DSM 4184</strain>
    </source>
</reference>
<gene>
    <name evidence="1" type="ordered locus">Pisl_1618</name>
</gene>
<dbReference type="KEGG" id="pis:Pisl_1618"/>
<evidence type="ECO:0000313" key="2">
    <source>
        <dbReference type="Proteomes" id="UP000002595"/>
    </source>
</evidence>
<accession>A1RUZ0</accession>
<evidence type="ECO:0000313" key="1">
    <source>
        <dbReference type="EMBL" id="ABL88772.1"/>
    </source>
</evidence>
<dbReference type="HOGENOM" id="CLU_157006_0_0_2"/>
<dbReference type="GeneID" id="4617854"/>
<sequence length="121" mass="12958">MSVVGIRFDYIHAERFGAPPPGAQLQMNVQVMIEGERAVKRGGTIELPFTVSIASSPSVVTVTIRGTAVIQGEVDVKNLPPQVAGPIMQAALFEAALVMRELGFPPPLPIQPQSQQTPHYA</sequence>
<dbReference type="AlphaFoldDB" id="A1RUZ0"/>
<dbReference type="eggNOG" id="arCOG05517">
    <property type="taxonomic scope" value="Archaea"/>
</dbReference>
<protein>
    <submittedName>
        <fullName evidence="1">Uncharacterized protein</fullName>
    </submittedName>
</protein>
<name>A1RUZ0_PYRIL</name>
<dbReference type="EMBL" id="CP000504">
    <property type="protein sequence ID" value="ABL88772.1"/>
    <property type="molecule type" value="Genomic_DNA"/>
</dbReference>
<organism evidence="1 2">
    <name type="scientific">Pyrobaculum islandicum (strain DSM 4184 / JCM 9189 / GEO3)</name>
    <dbReference type="NCBI Taxonomy" id="384616"/>
    <lineage>
        <taxon>Archaea</taxon>
        <taxon>Thermoproteota</taxon>
        <taxon>Thermoprotei</taxon>
        <taxon>Thermoproteales</taxon>
        <taxon>Thermoproteaceae</taxon>
        <taxon>Pyrobaculum</taxon>
    </lineage>
</organism>
<dbReference type="Proteomes" id="UP000002595">
    <property type="component" value="Chromosome"/>
</dbReference>
<dbReference type="RefSeq" id="WP_011763347.1">
    <property type="nucleotide sequence ID" value="NC_008701.1"/>
</dbReference>